<evidence type="ECO:0000313" key="2">
    <source>
        <dbReference type="Proteomes" id="UP000471298"/>
    </source>
</evidence>
<protein>
    <submittedName>
        <fullName evidence="1">Uncharacterized protein</fullName>
    </submittedName>
</protein>
<dbReference type="InParanoid" id="A0A6N7EZQ0"/>
<sequence length="313" mass="36160">MSKLLKYNQYAGHRPIIKWLEALNFIVDDVNNRADNGNNLKVEQGEFTDEITKEITEQILLSLSNLSAIKDSPNCLTTPILLSNVNSWYYCIYHAAKSMISAQERKTSSENHTQTAKMFDELFAKKGLIQEPFSFRYSSLVESTRENEFDSQNVTSFKLGGHDNALIRNYSDAKSACFAKLNGEHKYYREKHENEIKKKTDFKWSDYNPKEAQDFRGDKLNNKGGIGFLHCAFGVRGSIDYRNINILHRDSFNDKSIQNINGYLINIAIAFISDMIFFLRKRLPNKEYQDILDTIEDYAINPDLRALFQIEKA</sequence>
<gene>
    <name evidence="1" type="ORF">GCU85_07650</name>
</gene>
<evidence type="ECO:0000313" key="1">
    <source>
        <dbReference type="EMBL" id="MPV86597.1"/>
    </source>
</evidence>
<dbReference type="AlphaFoldDB" id="A0A6N7EZQ0"/>
<accession>A0A6N7EZQ0</accession>
<organism evidence="1 2">
    <name type="scientific">Ostreibacterium oceani</name>
    <dbReference type="NCBI Taxonomy" id="2654998"/>
    <lineage>
        <taxon>Bacteria</taxon>
        <taxon>Pseudomonadati</taxon>
        <taxon>Pseudomonadota</taxon>
        <taxon>Gammaproteobacteria</taxon>
        <taxon>Cardiobacteriales</taxon>
        <taxon>Ostreibacteriaceae</taxon>
        <taxon>Ostreibacterium</taxon>
    </lineage>
</organism>
<name>A0A6N7EZQ0_9GAMM</name>
<keyword evidence="2" id="KW-1185">Reference proteome</keyword>
<reference evidence="1 2" key="1">
    <citation type="submission" date="2019-10" db="EMBL/GenBank/DDBJ databases">
        <title>Cardiobacteriales fam. a chemoheterotrophic member of the order Cardiobacteriales, and proposal of Cardiobacteriales fam. nov.</title>
        <authorList>
            <person name="Wang C."/>
        </authorList>
    </citation>
    <scope>NUCLEOTIDE SEQUENCE [LARGE SCALE GENOMIC DNA]</scope>
    <source>
        <strain evidence="1 2">ML27</strain>
    </source>
</reference>
<proteinExistence type="predicted"/>
<dbReference type="Proteomes" id="UP000471298">
    <property type="component" value="Unassembled WGS sequence"/>
</dbReference>
<dbReference type="RefSeq" id="WP_152810595.1">
    <property type="nucleotide sequence ID" value="NZ_WHNW01000009.1"/>
</dbReference>
<comment type="caution">
    <text evidence="1">The sequence shown here is derived from an EMBL/GenBank/DDBJ whole genome shotgun (WGS) entry which is preliminary data.</text>
</comment>
<dbReference type="EMBL" id="WHNW01000009">
    <property type="protein sequence ID" value="MPV86597.1"/>
    <property type="molecule type" value="Genomic_DNA"/>
</dbReference>